<dbReference type="InterPro" id="IPR011989">
    <property type="entry name" value="ARM-like"/>
</dbReference>
<dbReference type="AlphaFoldDB" id="A0A5J4TWN8"/>
<proteinExistence type="predicted"/>
<sequence length="234" mass="25802">MQSFSPHRDKQASKASIDPSDVEVLSTLILHLIGARDGSNDKIILSGAAIEPFIQMINSPEEQISKAGSKSLENLIAESKEIKNSLLTTGFIQTIKYILSNSIRIPDESLVSKQQPENAATSSLLTFSEILPEILNQSSYPYQHDFIISSQPSSSSSQQLIQAQHHKQEIPQSNHIKSCLLDILLKLVTTSEDLNPLQVLIPILEELKTNGEIEIKNKARKILTQLIGEGIIIS</sequence>
<dbReference type="EMBL" id="SNRW01023866">
    <property type="protein sequence ID" value="KAA6362677.1"/>
    <property type="molecule type" value="Genomic_DNA"/>
</dbReference>
<protein>
    <submittedName>
        <fullName evidence="1">Uncharacterized protein</fullName>
    </submittedName>
</protein>
<reference evidence="1 2" key="1">
    <citation type="submission" date="2019-03" db="EMBL/GenBank/DDBJ databases">
        <title>Single cell metagenomics reveals metabolic interactions within the superorganism composed of flagellate Streblomastix strix and complex community of Bacteroidetes bacteria on its surface.</title>
        <authorList>
            <person name="Treitli S.C."/>
            <person name="Kolisko M."/>
            <person name="Husnik F."/>
            <person name="Keeling P."/>
            <person name="Hampl V."/>
        </authorList>
    </citation>
    <scope>NUCLEOTIDE SEQUENCE [LARGE SCALE GENOMIC DNA]</scope>
    <source>
        <strain evidence="1">ST1C</strain>
    </source>
</reference>
<evidence type="ECO:0000313" key="1">
    <source>
        <dbReference type="EMBL" id="KAA6362677.1"/>
    </source>
</evidence>
<name>A0A5J4TWN8_9EUKA</name>
<dbReference type="Proteomes" id="UP000324800">
    <property type="component" value="Unassembled WGS sequence"/>
</dbReference>
<feature type="non-terminal residue" evidence="1">
    <location>
        <position position="234"/>
    </location>
</feature>
<dbReference type="SUPFAM" id="SSF48371">
    <property type="entry name" value="ARM repeat"/>
    <property type="match status" value="1"/>
</dbReference>
<evidence type="ECO:0000313" key="2">
    <source>
        <dbReference type="Proteomes" id="UP000324800"/>
    </source>
</evidence>
<accession>A0A5J4TWN8</accession>
<comment type="caution">
    <text evidence="1">The sequence shown here is derived from an EMBL/GenBank/DDBJ whole genome shotgun (WGS) entry which is preliminary data.</text>
</comment>
<organism evidence="1 2">
    <name type="scientific">Streblomastix strix</name>
    <dbReference type="NCBI Taxonomy" id="222440"/>
    <lineage>
        <taxon>Eukaryota</taxon>
        <taxon>Metamonada</taxon>
        <taxon>Preaxostyla</taxon>
        <taxon>Oxymonadida</taxon>
        <taxon>Streblomastigidae</taxon>
        <taxon>Streblomastix</taxon>
    </lineage>
</organism>
<dbReference type="Gene3D" id="1.25.10.10">
    <property type="entry name" value="Leucine-rich Repeat Variant"/>
    <property type="match status" value="1"/>
</dbReference>
<gene>
    <name evidence="1" type="ORF">EZS28_041796</name>
</gene>
<dbReference type="InterPro" id="IPR016024">
    <property type="entry name" value="ARM-type_fold"/>
</dbReference>